<dbReference type="OrthoDB" id="3009231at2759"/>
<organism evidence="2 3">
    <name type="scientific">Rotaria sordida</name>
    <dbReference type="NCBI Taxonomy" id="392033"/>
    <lineage>
        <taxon>Eukaryota</taxon>
        <taxon>Metazoa</taxon>
        <taxon>Spiralia</taxon>
        <taxon>Gnathifera</taxon>
        <taxon>Rotifera</taxon>
        <taxon>Eurotatoria</taxon>
        <taxon>Bdelloidea</taxon>
        <taxon>Philodinida</taxon>
        <taxon>Philodinidae</taxon>
        <taxon>Rotaria</taxon>
    </lineage>
</organism>
<dbReference type="PROSITE" id="PS50132">
    <property type="entry name" value="RGS"/>
    <property type="match status" value="1"/>
</dbReference>
<proteinExistence type="predicted"/>
<feature type="domain" description="RGS" evidence="1">
    <location>
        <begin position="360"/>
        <end position="438"/>
    </location>
</feature>
<evidence type="ECO:0000313" key="3">
    <source>
        <dbReference type="Proteomes" id="UP000663882"/>
    </source>
</evidence>
<dbReference type="EMBL" id="CAJNOO010003542">
    <property type="protein sequence ID" value="CAF1342603.1"/>
    <property type="molecule type" value="Genomic_DNA"/>
</dbReference>
<dbReference type="Proteomes" id="UP000663882">
    <property type="component" value="Unassembled WGS sequence"/>
</dbReference>
<protein>
    <recommendedName>
        <fullName evidence="1">RGS domain-containing protein</fullName>
    </recommendedName>
</protein>
<gene>
    <name evidence="2" type="ORF">RFH988_LOCUS31865</name>
</gene>
<evidence type="ECO:0000259" key="1">
    <source>
        <dbReference type="PROSITE" id="PS50132"/>
    </source>
</evidence>
<sequence>MSSINQYELLKINGSWKDRLKYILSLTDENDIEKHLKESSKSSYDDLKMLISLSLSTKNEKNLFDIFKNNSLPTQQRASAGQRWILLQKDPKQIQNFIVESINDKSLPRYLKHQILKDLHRIDCLKKSSSFFYDLACHLTESNNHDQYNIDAYLVPYCKYDQIIDLLSRWSLKRFEQINLSSAFYFKLIRYQPLIIIHLMKADLNEYKNDYEKFSNYFNKKYKTFELISKKEPKTLMNLTIEYLNQLEKHKRFLPYFIHCNSTYFFEKCPEEMIQIITIIASNQPGQMKYASSWSNDGYDFSSLQISRSFSIENYVRLFLVLYDTCKWSSNYTIGIFQYILQSSEQSLSLYRLKKEKKWLVDIIIEKHIGKELFLKKLLKEGNEENLRLFQMYPEFTTPLSIHILSQFERDRAVDDKERLSFLRYHLMTQEIFDNFLSLFKKTGSDVNQRIINYPLLLECAISTNEQYVKKVLEWIEKRFTNEQLNVIESFLSKLSSYNMRFNLEYLPNNINSIQTIIDIAINHLQQSSYTLKIILNYGIFLLRSVEHHPNKQRKEIIQQFAKKIIKQCFSTSDNIRPDGTTLSKSYPEACSILADILITDLFPTLISKTMLDELSNSLESYIDEAWHLPQIDSFINTFFTQSLLSSTKLQSSFQIDEHSSMISFYLKNKSTRFERVNQLINKIDKIFFIDTNVQRIALHSQKYKQLIDELIQDNKCLTIDKLTNEQCKLSTVLSSKTKNLKLPGLYINILSSCYYLLTGKQQQHITHIILNDYLRDKDVSNLDKLKSLRILRSLSSTYNETLEWLQKNQDSQLVIKSSDENSRPRSRIAIIHPLDDIILCLPATFDLTPENFLKHFDLLKTKLNASNAKFISNAMLSISIKISDEIFLKSYLEFIRNEQFQKFGITANKEVLRLLIQYVYDSSLIITVIKPLWDRHPHQDIRACLILILLHFIGKSHSDIIWNILEQAAYDEYFPVVQTLFASYRADSRWPLSKLRYSLKNLFETFVNQIQFKILDHPTLLEARVYAWSYLEYDYCHTNELISKAQNLCIRFDKDGNVLWSNAFQKIILFYKQNKISSLDIIIDIITKIMSYRDDIDTKQNAINNQHDLPVYRRIQTILTNLMFKINEFNNEKKIHFRSLIPIFLQFDKVLTPLIGKLLMKIAQNKEDIEDGLKMLQDNLPEVYFERILIELSSFLQKDDYCHFIKHLSVDEKFDLAQWFIMEKNRPLFVFDFLQAYVFNQASIDREKCQNLLRCLRQSKNLTVREKAINYNVPWKDDDVDNDD</sequence>
<evidence type="ECO:0000313" key="2">
    <source>
        <dbReference type="EMBL" id="CAF1342603.1"/>
    </source>
</evidence>
<comment type="caution">
    <text evidence="2">The sequence shown here is derived from an EMBL/GenBank/DDBJ whole genome shotgun (WGS) entry which is preliminary data.</text>
</comment>
<name>A0A815GP04_9BILA</name>
<accession>A0A815GP04</accession>
<dbReference type="InterPro" id="IPR016137">
    <property type="entry name" value="RGS"/>
</dbReference>
<reference evidence="2" key="1">
    <citation type="submission" date="2021-02" db="EMBL/GenBank/DDBJ databases">
        <authorList>
            <person name="Nowell W R."/>
        </authorList>
    </citation>
    <scope>NUCLEOTIDE SEQUENCE</scope>
</reference>